<evidence type="ECO:0000313" key="5">
    <source>
        <dbReference type="EMBL" id="OKA40435.1"/>
    </source>
</evidence>
<organism evidence="5 6">
    <name type="scientific">Bacillus cereus</name>
    <dbReference type="NCBI Taxonomy" id="1396"/>
    <lineage>
        <taxon>Bacteria</taxon>
        <taxon>Bacillati</taxon>
        <taxon>Bacillota</taxon>
        <taxon>Bacilli</taxon>
        <taxon>Bacillales</taxon>
        <taxon>Bacillaceae</taxon>
        <taxon>Bacillus</taxon>
        <taxon>Bacillus cereus group</taxon>
    </lineage>
</organism>
<dbReference type="RefSeq" id="WP_073515111.1">
    <property type="nucleotide sequence ID" value="NZ_MPOM01000003.1"/>
</dbReference>
<sequence length="266" mass="28581">MKTGEPISMHTEFEQVAPALQLSKLHKRFGEFIAVNHIDLTIPRGSFYGVVGPNGAGKTTSLSMAVGLLRPDSGSATVFGIDVWSNPKQAKTLIGVLPDGLALPERLTGRELLTYMGLLRGMNAKEVAQRTEELLTILELNNTEGTLVINYSTGMRKKIGLALALLHAPKLLVLDEPFEAVDPISSATIKKILQKFVSSGGSVVFSSHVMALVEQLCDHVAIISKGRVVSSGTMGDVCGEETLEDIFVQLVGIPAVKGEELSWLVF</sequence>
<comment type="caution">
    <text evidence="5">The sequence shown here is derived from an EMBL/GenBank/DDBJ whole genome shotgun (WGS) entry which is preliminary data.</text>
</comment>
<evidence type="ECO:0000256" key="1">
    <source>
        <dbReference type="ARBA" id="ARBA00022448"/>
    </source>
</evidence>
<feature type="domain" description="ABC transporter" evidence="4">
    <location>
        <begin position="20"/>
        <end position="250"/>
    </location>
</feature>
<dbReference type="SMART" id="SM00382">
    <property type="entry name" value="AAA"/>
    <property type="match status" value="1"/>
</dbReference>
<dbReference type="InterPro" id="IPR003593">
    <property type="entry name" value="AAA+_ATPase"/>
</dbReference>
<evidence type="ECO:0000259" key="4">
    <source>
        <dbReference type="PROSITE" id="PS50893"/>
    </source>
</evidence>
<dbReference type="InterPro" id="IPR003439">
    <property type="entry name" value="ABC_transporter-like_ATP-bd"/>
</dbReference>
<dbReference type="Gene3D" id="3.40.50.300">
    <property type="entry name" value="P-loop containing nucleotide triphosphate hydrolases"/>
    <property type="match status" value="1"/>
</dbReference>
<protein>
    <submittedName>
        <fullName evidence="5">ABC transporter ATP-binding protein</fullName>
    </submittedName>
</protein>
<dbReference type="InterPro" id="IPR027417">
    <property type="entry name" value="P-loop_NTPase"/>
</dbReference>
<dbReference type="InterPro" id="IPR051782">
    <property type="entry name" value="ABC_Transporter_VariousFunc"/>
</dbReference>
<dbReference type="AlphaFoldDB" id="A0A1C4CLM4"/>
<dbReference type="CDD" id="cd03230">
    <property type="entry name" value="ABC_DR_subfamily_A"/>
    <property type="match status" value="1"/>
</dbReference>
<dbReference type="PANTHER" id="PTHR42939:SF1">
    <property type="entry name" value="ABC TRANSPORTER ATP-BINDING PROTEIN ALBC-RELATED"/>
    <property type="match status" value="1"/>
</dbReference>
<gene>
    <name evidence="5" type="ORF">BJR07_00555</name>
</gene>
<proteinExistence type="predicted"/>
<accession>A0A1C4CLM4</accession>
<dbReference type="GO" id="GO:0005524">
    <property type="term" value="F:ATP binding"/>
    <property type="evidence" value="ECO:0007669"/>
    <property type="project" value="UniProtKB-KW"/>
</dbReference>
<evidence type="ECO:0000256" key="2">
    <source>
        <dbReference type="ARBA" id="ARBA00022741"/>
    </source>
</evidence>
<keyword evidence="3 5" id="KW-0067">ATP-binding</keyword>
<dbReference type="Pfam" id="PF00005">
    <property type="entry name" value="ABC_tran"/>
    <property type="match status" value="1"/>
</dbReference>
<evidence type="ECO:0000256" key="3">
    <source>
        <dbReference type="ARBA" id="ARBA00022840"/>
    </source>
</evidence>
<name>A0A1C4CLM4_BACCE</name>
<keyword evidence="2" id="KW-0547">Nucleotide-binding</keyword>
<dbReference type="PROSITE" id="PS50893">
    <property type="entry name" value="ABC_TRANSPORTER_2"/>
    <property type="match status" value="1"/>
</dbReference>
<dbReference type="EMBL" id="MPON01000001">
    <property type="protein sequence ID" value="OKA40435.1"/>
    <property type="molecule type" value="Genomic_DNA"/>
</dbReference>
<evidence type="ECO:0000313" key="6">
    <source>
        <dbReference type="Proteomes" id="UP000186535"/>
    </source>
</evidence>
<reference evidence="5 6" key="1">
    <citation type="submission" date="2016-11" db="EMBL/GenBank/DDBJ databases">
        <title>Identification of Bacillus cereus isolated from egg-white.</title>
        <authorList>
            <person name="Soni A."/>
            <person name="Oey I."/>
            <person name="Silcock P."/>
            <person name="Bremer P."/>
        </authorList>
    </citation>
    <scope>NUCLEOTIDE SEQUENCE [LARGE SCALE GENOMIC DNA]</scope>
    <source>
        <strain evidence="5 6">NZAS03</strain>
    </source>
</reference>
<dbReference type="GO" id="GO:0016887">
    <property type="term" value="F:ATP hydrolysis activity"/>
    <property type="evidence" value="ECO:0007669"/>
    <property type="project" value="InterPro"/>
</dbReference>
<keyword evidence="1" id="KW-0813">Transport</keyword>
<dbReference type="SUPFAM" id="SSF52540">
    <property type="entry name" value="P-loop containing nucleoside triphosphate hydrolases"/>
    <property type="match status" value="1"/>
</dbReference>
<dbReference type="Proteomes" id="UP000186535">
    <property type="component" value="Unassembled WGS sequence"/>
</dbReference>
<dbReference type="PANTHER" id="PTHR42939">
    <property type="entry name" value="ABC TRANSPORTER ATP-BINDING PROTEIN ALBC-RELATED"/>
    <property type="match status" value="1"/>
</dbReference>